<proteinExistence type="predicted"/>
<sequence>MKYLVFSLAGFGELRSIATAFVLPQHYGHRACIPTTATGVPATSLNLSRQKLNDVDLMAIENVAEFCLQADEMASGECDLDEHEALVNQLLDQRAILADHIQHMDAILAKLQGNRIDTVQSEPSA</sequence>
<reference evidence="1" key="1">
    <citation type="submission" date="2022-02" db="EMBL/GenBank/DDBJ databases">
        <authorList>
            <person name="Giguere J D."/>
        </authorList>
    </citation>
    <scope>NUCLEOTIDE SEQUENCE</scope>
    <source>
        <strain evidence="1">CCAP 1055/1</strain>
    </source>
</reference>
<accession>A0A8J9S8D1</accession>
<organism evidence="1">
    <name type="scientific">Phaeodactylum tricornutum</name>
    <name type="common">Diatom</name>
    <dbReference type="NCBI Taxonomy" id="2850"/>
    <lineage>
        <taxon>Eukaryota</taxon>
        <taxon>Sar</taxon>
        <taxon>Stramenopiles</taxon>
        <taxon>Ochrophyta</taxon>
        <taxon>Bacillariophyta</taxon>
        <taxon>Bacillariophyceae</taxon>
        <taxon>Bacillariophycidae</taxon>
        <taxon>Naviculales</taxon>
        <taxon>Phaeodactylaceae</taxon>
        <taxon>Phaeodactylum</taxon>
    </lineage>
</organism>
<evidence type="ECO:0000313" key="1">
    <source>
        <dbReference type="EMBL" id="CAG9286270.1"/>
    </source>
</evidence>
<dbReference type="AlphaFoldDB" id="A0A8J9S8D1"/>
<dbReference type="Proteomes" id="UP000836788">
    <property type="component" value="Chromosome 22"/>
</dbReference>
<dbReference type="EMBL" id="OU594963">
    <property type="protein sequence ID" value="CAG9286270.1"/>
    <property type="molecule type" value="Genomic_DNA"/>
</dbReference>
<name>A0A8J9S8D1_PHATR</name>
<gene>
    <name evidence="1" type="ORF">PTTT1_LOCUS31757</name>
</gene>
<protein>
    <submittedName>
        <fullName evidence="1">Uncharacterized protein</fullName>
    </submittedName>
</protein>